<feature type="transmembrane region" description="Helical" evidence="1">
    <location>
        <begin position="155"/>
        <end position="175"/>
    </location>
</feature>
<accession>A0A1G4EJM1</accession>
<reference evidence="2 3" key="1">
    <citation type="submission" date="2016-07" db="EMBL/GenBank/DDBJ databases">
        <authorList>
            <consortium name="Pathogen Informatics"/>
        </authorList>
    </citation>
    <scope>NUCLEOTIDE SEQUENCE [LARGE SCALE GENOMIC DNA]</scope>
</reference>
<evidence type="ECO:0008006" key="4">
    <source>
        <dbReference type="Google" id="ProtNLM"/>
    </source>
</evidence>
<gene>
    <name evidence="2" type="ORF">PVT01_000109400</name>
</gene>
<sequence>MYKNMKIMKLLLFIHITTFVVLNWLYNPSSDMFQVRSCLDANYKLNRTFHVITHRLLAKDELNLKVTEAIHNNEDYMSVKKNKEINTYDNLNKDKPNKLEAYKKSFNYRYAKKKGIDKFDCYCERKIFKEIEKIDKIAEGISKKKQIKWFIYKKYGLRFILLFLFPLIGIIIPILNEYGGVDTVTNCTVPGHDDISGVNVKKSLLHIIEDKFPLSNIYFTFIIVLGIITFFASIYILTKIIKYDELKKGIRII</sequence>
<keyword evidence="1" id="KW-0812">Transmembrane</keyword>
<dbReference type="InterPro" id="IPR022139">
    <property type="entry name" value="Fam-L/Fam-M-like_plasmodium"/>
</dbReference>
<keyword evidence="1" id="KW-1133">Transmembrane helix</keyword>
<evidence type="ECO:0000313" key="2">
    <source>
        <dbReference type="EMBL" id="SCA83798.1"/>
    </source>
</evidence>
<dbReference type="Pfam" id="PF12420">
    <property type="entry name" value="DUF3671"/>
    <property type="match status" value="1"/>
</dbReference>
<dbReference type="Proteomes" id="UP000196402">
    <property type="component" value="Unassembled WGS sequence"/>
</dbReference>
<feature type="transmembrane region" description="Helical" evidence="1">
    <location>
        <begin position="6"/>
        <end position="26"/>
    </location>
</feature>
<proteinExistence type="predicted"/>
<keyword evidence="1" id="KW-0472">Membrane</keyword>
<dbReference type="VEuPathDB" id="PlasmoDB:PVP01_0005130"/>
<evidence type="ECO:0000313" key="3">
    <source>
        <dbReference type="Proteomes" id="UP000196402"/>
    </source>
</evidence>
<protein>
    <recommendedName>
        <fullName evidence="4">Fam-l protein</fullName>
    </recommendedName>
</protein>
<organism evidence="2 3">
    <name type="scientific">Plasmodium vivax</name>
    <name type="common">malaria parasite P. vivax</name>
    <dbReference type="NCBI Taxonomy" id="5855"/>
    <lineage>
        <taxon>Eukaryota</taxon>
        <taxon>Sar</taxon>
        <taxon>Alveolata</taxon>
        <taxon>Apicomplexa</taxon>
        <taxon>Aconoidasida</taxon>
        <taxon>Haemosporida</taxon>
        <taxon>Plasmodiidae</taxon>
        <taxon>Plasmodium</taxon>
        <taxon>Plasmodium (Plasmodium)</taxon>
    </lineage>
</organism>
<feature type="transmembrane region" description="Helical" evidence="1">
    <location>
        <begin position="217"/>
        <end position="238"/>
    </location>
</feature>
<dbReference type="VEuPathDB" id="PlasmoDB:PVPAM_100042000"/>
<name>A0A1G4EJM1_PLAVI</name>
<dbReference type="VEuPathDB" id="PlasmoDB:PVX_086850"/>
<dbReference type="AlphaFoldDB" id="A0A1G4EJM1"/>
<dbReference type="EMBL" id="FLYH01000352">
    <property type="protein sequence ID" value="SCA83798.1"/>
    <property type="molecule type" value="Genomic_DNA"/>
</dbReference>
<evidence type="ECO:0000256" key="1">
    <source>
        <dbReference type="SAM" id="Phobius"/>
    </source>
</evidence>